<dbReference type="EMBL" id="CP001919">
    <property type="protein sequence ID" value="ADF64692.1"/>
    <property type="molecule type" value="Genomic_DNA"/>
</dbReference>
<protein>
    <submittedName>
        <fullName evidence="2">Uncharacterized protein</fullName>
    </submittedName>
</protein>
<dbReference type="EnsemblBacteria" id="ADF64692">
    <property type="protein sequence ID" value="ADF64692"/>
    <property type="gene ID" value="ECL_A004"/>
</dbReference>
<dbReference type="KEGG" id="enc:ECL_A004"/>
<keyword evidence="3" id="KW-1185">Reference proteome</keyword>
<dbReference type="AlphaFoldDB" id="A0A0H3CSW6"/>
<feature type="transmembrane region" description="Helical" evidence="1">
    <location>
        <begin position="44"/>
        <end position="63"/>
    </location>
</feature>
<organism evidence="2 3">
    <name type="scientific">Enterobacter cloacae subsp. cloacae (strain ATCC 13047 / DSM 30054 / NBRC 13535 / NCTC 10005 / WDCM 00083 / NCDC 279-56)</name>
    <dbReference type="NCBI Taxonomy" id="716541"/>
    <lineage>
        <taxon>Bacteria</taxon>
        <taxon>Pseudomonadati</taxon>
        <taxon>Pseudomonadota</taxon>
        <taxon>Gammaproteobacteria</taxon>
        <taxon>Enterobacterales</taxon>
        <taxon>Enterobacteriaceae</taxon>
        <taxon>Enterobacter</taxon>
        <taxon>Enterobacter cloacae complex</taxon>
    </lineage>
</organism>
<evidence type="ECO:0000313" key="3">
    <source>
        <dbReference type="Proteomes" id="UP000002363"/>
    </source>
</evidence>
<feature type="transmembrane region" description="Helical" evidence="1">
    <location>
        <begin position="69"/>
        <end position="92"/>
    </location>
</feature>
<evidence type="ECO:0000256" key="1">
    <source>
        <dbReference type="SAM" id="Phobius"/>
    </source>
</evidence>
<dbReference type="HOGENOM" id="CLU_158506_1_0_6"/>
<dbReference type="RefSeq" id="WP_013087101.1">
    <property type="nucleotide sequence ID" value="NC_014107.1"/>
</dbReference>
<sequence length="109" mass="12405">MNHESDLMNHGFSEEDIVRLRASSAKTGTEMDTLLNDLANRFKALIWVLSVMLLIFVATLLAGSRMHTISFGVAILVLGTLFTITMPLKLAYKSWHYRRKNLISRSHQK</sequence>
<geneLocation type="plasmid" evidence="2 3">
    <name>pECL_A</name>
</geneLocation>
<dbReference type="eggNOG" id="ENOG5033IIU">
    <property type="taxonomic scope" value="Bacteria"/>
</dbReference>
<gene>
    <name evidence="2" type="ordered locus">ECL_A004</name>
</gene>
<keyword evidence="1" id="KW-1133">Transmembrane helix</keyword>
<proteinExistence type="predicted"/>
<keyword evidence="1" id="KW-0812">Transmembrane</keyword>
<dbReference type="OrthoDB" id="6614711at2"/>
<dbReference type="Proteomes" id="UP000002363">
    <property type="component" value="Plasmid pECL_A"/>
</dbReference>
<keyword evidence="2" id="KW-0614">Plasmid</keyword>
<evidence type="ECO:0000313" key="2">
    <source>
        <dbReference type="EMBL" id="ADF64692.1"/>
    </source>
</evidence>
<reference evidence="2 3" key="1">
    <citation type="journal article" date="2010" name="J. Bacteriol.">
        <title>Complete genome sequence of Enterobacter cloacae subsp. cloacae type strain ATCC 13047.</title>
        <authorList>
            <person name="Ren Y."/>
            <person name="Ren Y."/>
            <person name="Zhou Z."/>
            <person name="Guo X."/>
            <person name="Li Y."/>
            <person name="Feng L."/>
            <person name="Wang L."/>
        </authorList>
    </citation>
    <scope>NUCLEOTIDE SEQUENCE [LARGE SCALE GENOMIC DNA]</scope>
    <source>
        <strain evidence="3">ATCC 13047 / DSM 30054 / NBRC 13535 / NCTC 10005 / WDCM 00083 / NCDC 279-56</strain>
        <plasmid evidence="2">pECL_A</plasmid>
    </source>
</reference>
<accession>A0A0H3CSW6</accession>
<name>A0A0H3CSW6_ENTCC</name>
<keyword evidence="1" id="KW-0472">Membrane</keyword>